<dbReference type="RefSeq" id="WP_066331465.1">
    <property type="nucleotide sequence ID" value="NZ_LWSG01000012.1"/>
</dbReference>
<evidence type="ECO:0000313" key="3">
    <source>
        <dbReference type="Proteomes" id="UP000078534"/>
    </source>
</evidence>
<feature type="transmembrane region" description="Helical" evidence="1">
    <location>
        <begin position="60"/>
        <end position="81"/>
    </location>
</feature>
<sequence length="150" mass="16776">MRQITILLIKFVTCLLAFGLGLDLFFDATFVDILTFSLFVTIASYVLGELIILPQLGKRAAAVTDFLLTYLSVWIFGSILLDNYLQIGWGSIISATIVTVAEVFVHLFLQDRITVGQTTERRSTGMNPTLAFGTEFAEEEDIRDLTKKDK</sequence>
<reference evidence="3" key="1">
    <citation type="submission" date="2016-04" db="EMBL/GenBank/DDBJ databases">
        <authorList>
            <person name="Lyu Z."/>
            <person name="Lyu W."/>
        </authorList>
    </citation>
    <scope>NUCLEOTIDE SEQUENCE [LARGE SCALE GENOMIC DNA]</scope>
    <source>
        <strain evidence="3">C44</strain>
    </source>
</reference>
<dbReference type="Proteomes" id="UP000078534">
    <property type="component" value="Unassembled WGS sequence"/>
</dbReference>
<feature type="transmembrane region" description="Helical" evidence="1">
    <location>
        <begin position="29"/>
        <end position="48"/>
    </location>
</feature>
<dbReference type="OrthoDB" id="2111682at2"/>
<dbReference type="Pfam" id="PF10710">
    <property type="entry name" value="DUF2512"/>
    <property type="match status" value="1"/>
</dbReference>
<organism evidence="2 3">
    <name type="scientific">Metabacillus litoralis</name>
    <dbReference type="NCBI Taxonomy" id="152268"/>
    <lineage>
        <taxon>Bacteria</taxon>
        <taxon>Bacillati</taxon>
        <taxon>Bacillota</taxon>
        <taxon>Bacilli</taxon>
        <taxon>Bacillales</taxon>
        <taxon>Bacillaceae</taxon>
        <taxon>Metabacillus</taxon>
    </lineage>
</organism>
<keyword evidence="3" id="KW-1185">Reference proteome</keyword>
<feature type="transmembrane region" description="Helical" evidence="1">
    <location>
        <begin position="87"/>
        <end position="109"/>
    </location>
</feature>
<keyword evidence="1" id="KW-0812">Transmembrane</keyword>
<dbReference type="STRING" id="152268.A6K24_04850"/>
<proteinExistence type="predicted"/>
<dbReference type="EMBL" id="LWSG01000012">
    <property type="protein sequence ID" value="OAS86835.1"/>
    <property type="molecule type" value="Genomic_DNA"/>
</dbReference>
<comment type="caution">
    <text evidence="2">The sequence shown here is derived from an EMBL/GenBank/DDBJ whole genome shotgun (WGS) entry which is preliminary data.</text>
</comment>
<protein>
    <recommendedName>
        <fullName evidence="4">DUF2512 family protein</fullName>
    </recommendedName>
</protein>
<gene>
    <name evidence="2" type="ORF">A6K24_04850</name>
</gene>
<evidence type="ECO:0000256" key="1">
    <source>
        <dbReference type="SAM" id="Phobius"/>
    </source>
</evidence>
<dbReference type="AlphaFoldDB" id="A0A179SYX3"/>
<accession>A0A179SYX3</accession>
<name>A0A179SYX3_9BACI</name>
<evidence type="ECO:0008006" key="4">
    <source>
        <dbReference type="Google" id="ProtNLM"/>
    </source>
</evidence>
<dbReference type="InterPro" id="IPR019649">
    <property type="entry name" value="DUF2512"/>
</dbReference>
<keyword evidence="1" id="KW-0472">Membrane</keyword>
<keyword evidence="1" id="KW-1133">Transmembrane helix</keyword>
<evidence type="ECO:0000313" key="2">
    <source>
        <dbReference type="EMBL" id="OAS86835.1"/>
    </source>
</evidence>